<dbReference type="Proteomes" id="UP000030656">
    <property type="component" value="Unassembled WGS sequence"/>
</dbReference>
<organism evidence="1 2">
    <name type="scientific">Plasmodium falciparum FCH/4</name>
    <dbReference type="NCBI Taxonomy" id="1036724"/>
    <lineage>
        <taxon>Eukaryota</taxon>
        <taxon>Sar</taxon>
        <taxon>Alveolata</taxon>
        <taxon>Apicomplexa</taxon>
        <taxon>Aconoidasida</taxon>
        <taxon>Haemosporida</taxon>
        <taxon>Plasmodiidae</taxon>
        <taxon>Plasmodium</taxon>
        <taxon>Plasmodium (Laverania)</taxon>
    </lineage>
</organism>
<reference evidence="1 2" key="2">
    <citation type="submission" date="2013-02" db="EMBL/GenBank/DDBJ databases">
        <title>The Genome Sequence of Plasmodium falciparum FCH/4.</title>
        <authorList>
            <consortium name="The Broad Institute Genome Sequencing Platform"/>
            <consortium name="The Broad Institute Genome Sequencing Center for Infectious Disease"/>
            <person name="Neafsey D."/>
            <person name="Cheeseman I."/>
            <person name="Volkman S."/>
            <person name="Adams J."/>
            <person name="Walker B."/>
            <person name="Young S.K."/>
            <person name="Zeng Q."/>
            <person name="Gargeya S."/>
            <person name="Fitzgerald M."/>
            <person name="Haas B."/>
            <person name="Abouelleil A."/>
            <person name="Alvarado L."/>
            <person name="Arachchi H.M."/>
            <person name="Berlin A.M."/>
            <person name="Chapman S.B."/>
            <person name="Dewar J."/>
            <person name="Goldberg J."/>
            <person name="Griggs A."/>
            <person name="Gujja S."/>
            <person name="Hansen M."/>
            <person name="Howarth C."/>
            <person name="Imamovic A."/>
            <person name="Larimer J."/>
            <person name="McCowan C."/>
            <person name="Murphy C."/>
            <person name="Neiman D."/>
            <person name="Pearson M."/>
            <person name="Priest M."/>
            <person name="Roberts A."/>
            <person name="Saif S."/>
            <person name="Shea T."/>
            <person name="Sisk P."/>
            <person name="Sykes S."/>
            <person name="Wortman J."/>
            <person name="Nusbaum C."/>
            <person name="Birren B."/>
        </authorList>
    </citation>
    <scope>NUCLEOTIDE SEQUENCE [LARGE SCALE GENOMIC DNA]</scope>
    <source>
        <strain evidence="1 2">FCH/4</strain>
    </source>
</reference>
<accession>A0A024VNQ7</accession>
<evidence type="ECO:0000313" key="2">
    <source>
        <dbReference type="Proteomes" id="UP000030656"/>
    </source>
</evidence>
<sequence length="160" mass="19258">MIYFFLILKDEEETKEAEKNIVTEDTEDMINSCSAKYFYVSFNTNKKGRFVYRFFVIVGEDIYCCMFAEMFKSIIRNHIKKYITYLLKINTCSIQEFENILEDDLIDIMTRNKILNSNLPVEYDYTFLNPTIISHFFSHMFTDIIDNLMNEKINFKKRDD</sequence>
<proteinExistence type="predicted"/>
<dbReference type="InterPro" id="IPR052614">
    <property type="entry name" value="CFAP65"/>
</dbReference>
<name>A0A024VNQ7_PLAFA</name>
<reference evidence="1 2" key="1">
    <citation type="submission" date="2013-02" db="EMBL/GenBank/DDBJ databases">
        <title>The Genome Annotation of Plasmodium falciparum FCH/4.</title>
        <authorList>
            <consortium name="The Broad Institute Genome Sequencing Platform"/>
            <consortium name="The Broad Institute Genome Sequencing Center for Infectious Disease"/>
            <person name="Neafsey D."/>
            <person name="Hoffman S."/>
            <person name="Volkman S."/>
            <person name="Rosenthal P."/>
            <person name="Walker B."/>
            <person name="Young S.K."/>
            <person name="Zeng Q."/>
            <person name="Gargeya S."/>
            <person name="Fitzgerald M."/>
            <person name="Haas B."/>
            <person name="Abouelleil A."/>
            <person name="Allen A.W."/>
            <person name="Alvarado L."/>
            <person name="Arachchi H.M."/>
            <person name="Berlin A.M."/>
            <person name="Chapman S.B."/>
            <person name="Gainer-Dewar J."/>
            <person name="Goldberg J."/>
            <person name="Griggs A."/>
            <person name="Gujja S."/>
            <person name="Hansen M."/>
            <person name="Howarth C."/>
            <person name="Imamovic A."/>
            <person name="Ireland A."/>
            <person name="Larimer J."/>
            <person name="McCowan C."/>
            <person name="Murphy C."/>
            <person name="Pearson M."/>
            <person name="Poon T.W."/>
            <person name="Priest M."/>
            <person name="Roberts A."/>
            <person name="Saif S."/>
            <person name="Shea T."/>
            <person name="Sisk P."/>
            <person name="Sykes S."/>
            <person name="Wortman J."/>
            <person name="Nusbaum C."/>
            <person name="Birren B."/>
        </authorList>
    </citation>
    <scope>NUCLEOTIDE SEQUENCE [LARGE SCALE GENOMIC DNA]</scope>
    <source>
        <strain evidence="1 2">FCH/4</strain>
    </source>
</reference>
<dbReference type="PANTHER" id="PTHR46127">
    <property type="entry name" value="CILIA- AND FLAGELLA-ASSOCIATED PROTEIN 65"/>
    <property type="match status" value="1"/>
</dbReference>
<dbReference type="EMBL" id="KI927919">
    <property type="protein sequence ID" value="ETW30359.1"/>
    <property type="molecule type" value="Genomic_DNA"/>
</dbReference>
<protein>
    <submittedName>
        <fullName evidence="1">Uncharacterized protein</fullName>
    </submittedName>
</protein>
<gene>
    <name evidence="1" type="ORF">PFFCH_02195</name>
</gene>
<evidence type="ECO:0000313" key="1">
    <source>
        <dbReference type="EMBL" id="ETW30359.1"/>
    </source>
</evidence>
<dbReference type="PANTHER" id="PTHR46127:SF1">
    <property type="entry name" value="CILIA- AND FLAGELLA-ASSOCIATED PROTEIN 65"/>
    <property type="match status" value="1"/>
</dbReference>
<dbReference type="AlphaFoldDB" id="A0A024VNQ7"/>